<feature type="compositionally biased region" description="Polar residues" evidence="1">
    <location>
        <begin position="593"/>
        <end position="604"/>
    </location>
</feature>
<evidence type="ECO:0000313" key="4">
    <source>
        <dbReference type="Proteomes" id="UP001321760"/>
    </source>
</evidence>
<dbReference type="PANTHER" id="PTHR38113">
    <property type="match status" value="1"/>
</dbReference>
<dbReference type="Pfam" id="PF10056">
    <property type="entry name" value="DUF2293"/>
    <property type="match status" value="1"/>
</dbReference>
<feature type="region of interest" description="Disordered" evidence="1">
    <location>
        <begin position="291"/>
        <end position="369"/>
    </location>
</feature>
<feature type="region of interest" description="Disordered" evidence="1">
    <location>
        <begin position="738"/>
        <end position="772"/>
    </location>
</feature>
<evidence type="ECO:0000313" key="3">
    <source>
        <dbReference type="EMBL" id="KAK4455519.1"/>
    </source>
</evidence>
<protein>
    <recommendedName>
        <fullName evidence="2">DUF2293 domain-containing protein</fullName>
    </recommendedName>
</protein>
<feature type="region of interest" description="Disordered" evidence="1">
    <location>
        <begin position="895"/>
        <end position="919"/>
    </location>
</feature>
<feature type="region of interest" description="Disordered" evidence="1">
    <location>
        <begin position="417"/>
        <end position="471"/>
    </location>
</feature>
<evidence type="ECO:0000259" key="2">
    <source>
        <dbReference type="Pfam" id="PF10056"/>
    </source>
</evidence>
<keyword evidence="4" id="KW-1185">Reference proteome</keyword>
<feature type="compositionally biased region" description="Acidic residues" evidence="1">
    <location>
        <begin position="293"/>
        <end position="308"/>
    </location>
</feature>
<dbReference type="InterPro" id="IPR018744">
    <property type="entry name" value="DUF2293"/>
</dbReference>
<reference evidence="3" key="2">
    <citation type="submission" date="2023-05" db="EMBL/GenBank/DDBJ databases">
        <authorList>
            <consortium name="Lawrence Berkeley National Laboratory"/>
            <person name="Steindorff A."/>
            <person name="Hensen N."/>
            <person name="Bonometti L."/>
            <person name="Westerberg I."/>
            <person name="Brannstrom I.O."/>
            <person name="Guillou S."/>
            <person name="Cros-Aarteil S."/>
            <person name="Calhoun S."/>
            <person name="Haridas S."/>
            <person name="Kuo A."/>
            <person name="Mondo S."/>
            <person name="Pangilinan J."/>
            <person name="Riley R."/>
            <person name="Labutti K."/>
            <person name="Andreopoulos B."/>
            <person name="Lipzen A."/>
            <person name="Chen C."/>
            <person name="Yanf M."/>
            <person name="Daum C."/>
            <person name="Ng V."/>
            <person name="Clum A."/>
            <person name="Ohm R."/>
            <person name="Martin F."/>
            <person name="Silar P."/>
            <person name="Natvig D."/>
            <person name="Lalanne C."/>
            <person name="Gautier V."/>
            <person name="Ament-Velasquez S.L."/>
            <person name="Kruys A."/>
            <person name="Hutchinson M.I."/>
            <person name="Powell A.J."/>
            <person name="Barry K."/>
            <person name="Miller A.N."/>
            <person name="Grigoriev I.V."/>
            <person name="Debuchy R."/>
            <person name="Gladieux P."/>
            <person name="Thoren M.H."/>
            <person name="Johannesson H."/>
        </authorList>
    </citation>
    <scope>NUCLEOTIDE SEQUENCE</scope>
    <source>
        <strain evidence="3">PSN243</strain>
    </source>
</reference>
<feature type="domain" description="DUF2293" evidence="2">
    <location>
        <begin position="180"/>
        <end position="270"/>
    </location>
</feature>
<name>A0AAV9H5F0_9PEZI</name>
<feature type="region of interest" description="Disordered" evidence="1">
    <location>
        <begin position="1"/>
        <end position="55"/>
    </location>
</feature>
<gene>
    <name evidence="3" type="ORF">QBC34DRAFT_390154</name>
</gene>
<dbReference type="Proteomes" id="UP001321760">
    <property type="component" value="Unassembled WGS sequence"/>
</dbReference>
<feature type="region of interest" description="Disordered" evidence="1">
    <location>
        <begin position="578"/>
        <end position="624"/>
    </location>
</feature>
<dbReference type="AlphaFoldDB" id="A0AAV9H5F0"/>
<feature type="compositionally biased region" description="Basic residues" evidence="1">
    <location>
        <begin position="359"/>
        <end position="369"/>
    </location>
</feature>
<dbReference type="PANTHER" id="PTHR38113:SF1">
    <property type="entry name" value="DUF2293 DOMAIN-CONTAINING PROTEIN"/>
    <property type="match status" value="1"/>
</dbReference>
<reference evidence="3" key="1">
    <citation type="journal article" date="2023" name="Mol. Phylogenet. Evol.">
        <title>Genome-scale phylogeny and comparative genomics of the fungal order Sordariales.</title>
        <authorList>
            <person name="Hensen N."/>
            <person name="Bonometti L."/>
            <person name="Westerberg I."/>
            <person name="Brannstrom I.O."/>
            <person name="Guillou S."/>
            <person name="Cros-Aarteil S."/>
            <person name="Calhoun S."/>
            <person name="Haridas S."/>
            <person name="Kuo A."/>
            <person name="Mondo S."/>
            <person name="Pangilinan J."/>
            <person name="Riley R."/>
            <person name="LaButti K."/>
            <person name="Andreopoulos B."/>
            <person name="Lipzen A."/>
            <person name="Chen C."/>
            <person name="Yan M."/>
            <person name="Daum C."/>
            <person name="Ng V."/>
            <person name="Clum A."/>
            <person name="Steindorff A."/>
            <person name="Ohm R.A."/>
            <person name="Martin F."/>
            <person name="Silar P."/>
            <person name="Natvig D.O."/>
            <person name="Lalanne C."/>
            <person name="Gautier V."/>
            <person name="Ament-Velasquez S.L."/>
            <person name="Kruys A."/>
            <person name="Hutchinson M.I."/>
            <person name="Powell A.J."/>
            <person name="Barry K."/>
            <person name="Miller A.N."/>
            <person name="Grigoriev I.V."/>
            <person name="Debuchy R."/>
            <person name="Gladieux P."/>
            <person name="Hiltunen Thoren M."/>
            <person name="Johannesson H."/>
        </authorList>
    </citation>
    <scope>NUCLEOTIDE SEQUENCE</scope>
    <source>
        <strain evidence="3">PSN243</strain>
    </source>
</reference>
<dbReference type="EMBL" id="MU865914">
    <property type="protein sequence ID" value="KAK4455519.1"/>
    <property type="molecule type" value="Genomic_DNA"/>
</dbReference>
<evidence type="ECO:0000256" key="1">
    <source>
        <dbReference type="SAM" id="MobiDB-lite"/>
    </source>
</evidence>
<sequence length="927" mass="103266">MGREKKAKGGPGATAGSSAKDRHKRDRKGNVIDWTAPLPPGLNARPDQPKPSSKHKSWFEFIENKAKKKKLEFEFTEDRHPPPGFEFVPIGNPALTTACKELSREQGAMIFIVTSTYGRYSRVLSFHLNRVGHHIRQSIVEQARESLGDAQDVQATGTDLGVPEPIPDKQEDIDKQADAAIRDLFPRIPNTDRQMIIQHAFNKANLKLKNGDPPVGLAPDITLSRRVQLAVLAHIRHNHTRYDQLLRETSYVNARKAVEPLCLDILVKWRGDEETGRDQLDEILCEVIVISDSESDDDDDDDDSDLDSSDTSVSGGAPLAEQPELPVGLPAPPTADAPAPSEATSRRGDSRPRAPYAHAGRKAKVARKDRRAAIMKANRGFSRYQAARDRAWHEAIERQQQHDNNARMRAATVMSIDRPNEGLQHWRSPEPSYNSHARDVGSSGEPRRPQPAPYSEVWPIVGSGATASGQQAPYPPLDLKDHLVPSIEPYSPESSLFPAQFHDRLRINPEHGDSYASRPRAEPGFQQAGSRSYHETAPARPYNEAAPVRTYNEAVPTQGYHVREQPGFITLPPRYEATRPTAPAPHQAPLSAAVSSQTRYTQRGYTPIDLTGDAPSPSRYRNSPTVLQDRPVLRSAARPIWIEDDNGNFRPENHPILTENRMPIRPAVIHPPHSTPDGRPVEVKQERNFASIPAYVGDRTLRQVDNRAMPATHARGYDGGHDDDVVEIVRVSNKFPRQHNDLLPVDPQRCEPRSGAAYDPPRSIDGQHGLPMAPPRRIERVVARIEEPVYSQDGPYGGSRPVGHSGAFPVRQERVVGIEYVPTSRSGEIRTYVDQPPVSRYEGERPIYVDQAGSRYGGDRPVYVDQSLGSRYEGERPIYADQPPVSRYEGDRAVHWQGAPPPRIYEDGYPPQPDQPGEGIITIHRRA</sequence>
<organism evidence="3 4">
    <name type="scientific">Podospora aff. communis PSN243</name>
    <dbReference type="NCBI Taxonomy" id="3040156"/>
    <lineage>
        <taxon>Eukaryota</taxon>
        <taxon>Fungi</taxon>
        <taxon>Dikarya</taxon>
        <taxon>Ascomycota</taxon>
        <taxon>Pezizomycotina</taxon>
        <taxon>Sordariomycetes</taxon>
        <taxon>Sordariomycetidae</taxon>
        <taxon>Sordariales</taxon>
        <taxon>Podosporaceae</taxon>
        <taxon>Podospora</taxon>
    </lineage>
</organism>
<feature type="region of interest" description="Disordered" evidence="1">
    <location>
        <begin position="509"/>
        <end position="532"/>
    </location>
</feature>
<accession>A0AAV9H5F0</accession>
<comment type="caution">
    <text evidence="3">The sequence shown here is derived from an EMBL/GenBank/DDBJ whole genome shotgun (WGS) entry which is preliminary data.</text>
</comment>
<proteinExistence type="predicted"/>